<dbReference type="SUPFAM" id="SSF103473">
    <property type="entry name" value="MFS general substrate transporter"/>
    <property type="match status" value="1"/>
</dbReference>
<evidence type="ECO:0000256" key="2">
    <source>
        <dbReference type="ARBA" id="ARBA00022475"/>
    </source>
</evidence>
<dbReference type="GO" id="GO:0022857">
    <property type="term" value="F:transmembrane transporter activity"/>
    <property type="evidence" value="ECO:0007669"/>
    <property type="project" value="InterPro"/>
</dbReference>
<evidence type="ECO:0000256" key="6">
    <source>
        <dbReference type="SAM" id="Phobius"/>
    </source>
</evidence>
<dbReference type="PANTHER" id="PTHR23513:SF18">
    <property type="entry name" value="INTEGRAL MEMBRANE PROTEIN"/>
    <property type="match status" value="1"/>
</dbReference>
<proteinExistence type="predicted"/>
<dbReference type="InterPro" id="IPR036259">
    <property type="entry name" value="MFS_trans_sf"/>
</dbReference>
<sequence length="432" mass="45393">MAVIERVGVLAPLRHRDYRLLACAQLVSLAGDGFFRVAIGVQVLLVSNDAGAVAVVAIAWAGGLIASLPFGGWASDRFERRRVMIAADLWRAAMMGAIGWLSVTGQLELWQLLTLGALFGFGNGFFNPAATSLVPQLLPDADLPRANAFLGVARPGMIFILGPLLGGGVVAVTGAGMALLLDAVTFLVSAALLLRVRRQPAASEATGSMRETFRAIAAGLRFVARTNWAWPWLLGSSIGTLAFHGPFDVLLPYLLFNELAMAEGEVARTISLVLAAGGLGSVIVSTVIGQRDLPRRFVTVMYLCEAGAVASLAILGLMTATWHGIVAGALVFTLFAVSEIIWTTTMQRLVPSELLGRVSSVDWFANISLAPASFGVAWLFDELLGPRGGLIAAAAVGAGVLLVLLSVPGTRQPERMSRARGDAVSGPHSDEA</sequence>
<evidence type="ECO:0000256" key="1">
    <source>
        <dbReference type="ARBA" id="ARBA00004651"/>
    </source>
</evidence>
<keyword evidence="2" id="KW-1003">Cell membrane</keyword>
<dbReference type="InterPro" id="IPR011701">
    <property type="entry name" value="MFS"/>
</dbReference>
<dbReference type="Proteomes" id="UP000291469">
    <property type="component" value="Chromosome"/>
</dbReference>
<feature type="transmembrane region" description="Helical" evidence="6">
    <location>
        <begin position="300"/>
        <end position="318"/>
    </location>
</feature>
<evidence type="ECO:0000256" key="3">
    <source>
        <dbReference type="ARBA" id="ARBA00022692"/>
    </source>
</evidence>
<dbReference type="PANTHER" id="PTHR23513">
    <property type="entry name" value="INTEGRAL MEMBRANE EFFLUX PROTEIN-RELATED"/>
    <property type="match status" value="1"/>
</dbReference>
<dbReference type="RefSeq" id="WP_131156566.1">
    <property type="nucleotide sequence ID" value="NZ_CP036402.1"/>
</dbReference>
<evidence type="ECO:0000313" key="7">
    <source>
        <dbReference type="EMBL" id="QBI21574.1"/>
    </source>
</evidence>
<name>A0A411YK36_9ACTN</name>
<evidence type="ECO:0000313" key="8">
    <source>
        <dbReference type="Proteomes" id="UP000291469"/>
    </source>
</evidence>
<evidence type="ECO:0000256" key="4">
    <source>
        <dbReference type="ARBA" id="ARBA00022989"/>
    </source>
</evidence>
<keyword evidence="5 6" id="KW-0472">Membrane</keyword>
<dbReference type="KEGG" id="erz:ER308_19700"/>
<keyword evidence="8" id="KW-1185">Reference proteome</keyword>
<dbReference type="CDD" id="cd06173">
    <property type="entry name" value="MFS_MefA_like"/>
    <property type="match status" value="1"/>
</dbReference>
<comment type="subcellular location">
    <subcellularLocation>
        <location evidence="1">Cell membrane</location>
        <topology evidence="1">Multi-pass membrane protein</topology>
    </subcellularLocation>
</comment>
<organism evidence="7 8">
    <name type="scientific">Egibacter rhizosphaerae</name>
    <dbReference type="NCBI Taxonomy" id="1670831"/>
    <lineage>
        <taxon>Bacteria</taxon>
        <taxon>Bacillati</taxon>
        <taxon>Actinomycetota</taxon>
        <taxon>Nitriliruptoria</taxon>
        <taxon>Egibacterales</taxon>
        <taxon>Egibacteraceae</taxon>
        <taxon>Egibacter</taxon>
    </lineage>
</organism>
<protein>
    <submittedName>
        <fullName evidence="7">MFS transporter</fullName>
    </submittedName>
</protein>
<keyword evidence="4 6" id="KW-1133">Transmembrane helix</keyword>
<feature type="transmembrane region" description="Helical" evidence="6">
    <location>
        <begin position="228"/>
        <end position="247"/>
    </location>
</feature>
<dbReference type="OrthoDB" id="69054at2"/>
<feature type="transmembrane region" description="Helical" evidence="6">
    <location>
        <begin position="363"/>
        <end position="380"/>
    </location>
</feature>
<accession>A0A411YK36</accession>
<reference evidence="7 8" key="1">
    <citation type="submission" date="2019-01" db="EMBL/GenBank/DDBJ databases">
        <title>Egibacter rhizosphaerae EGI 80759T.</title>
        <authorList>
            <person name="Chen D.-D."/>
            <person name="Tian Y."/>
            <person name="Jiao J.-Y."/>
            <person name="Zhang X.-T."/>
            <person name="Zhang Y.-G."/>
            <person name="Zhang Y."/>
            <person name="Xiao M."/>
            <person name="Shu W.-S."/>
            <person name="Li W.-J."/>
        </authorList>
    </citation>
    <scope>NUCLEOTIDE SEQUENCE [LARGE SCALE GENOMIC DNA]</scope>
    <source>
        <strain evidence="7 8">EGI 80759</strain>
    </source>
</reference>
<keyword evidence="3 6" id="KW-0812">Transmembrane</keyword>
<feature type="transmembrane region" description="Helical" evidence="6">
    <location>
        <begin position="386"/>
        <end position="407"/>
    </location>
</feature>
<dbReference type="Gene3D" id="1.20.1250.20">
    <property type="entry name" value="MFS general substrate transporter like domains"/>
    <property type="match status" value="1"/>
</dbReference>
<feature type="transmembrane region" description="Helical" evidence="6">
    <location>
        <begin position="267"/>
        <end position="288"/>
    </location>
</feature>
<dbReference type="Pfam" id="PF07690">
    <property type="entry name" value="MFS_1"/>
    <property type="match status" value="1"/>
</dbReference>
<dbReference type="EMBL" id="CP036402">
    <property type="protein sequence ID" value="QBI21574.1"/>
    <property type="molecule type" value="Genomic_DNA"/>
</dbReference>
<feature type="transmembrane region" description="Helical" evidence="6">
    <location>
        <begin position="324"/>
        <end position="342"/>
    </location>
</feature>
<feature type="transmembrane region" description="Helical" evidence="6">
    <location>
        <begin position="51"/>
        <end position="71"/>
    </location>
</feature>
<evidence type="ECO:0000256" key="5">
    <source>
        <dbReference type="ARBA" id="ARBA00023136"/>
    </source>
</evidence>
<dbReference type="AlphaFoldDB" id="A0A411YK36"/>
<dbReference type="GO" id="GO:0005886">
    <property type="term" value="C:plasma membrane"/>
    <property type="evidence" value="ECO:0007669"/>
    <property type="project" value="UniProtKB-SubCell"/>
</dbReference>
<gene>
    <name evidence="7" type="ORF">ER308_19700</name>
</gene>
<feature type="transmembrane region" description="Helical" evidence="6">
    <location>
        <begin position="20"/>
        <end position="45"/>
    </location>
</feature>